<dbReference type="SMART" id="SM00004">
    <property type="entry name" value="NL"/>
    <property type="match status" value="2"/>
</dbReference>
<feature type="transmembrane region" description="Helical" evidence="6">
    <location>
        <begin position="1164"/>
        <end position="1185"/>
    </location>
</feature>
<dbReference type="Pfam" id="PF17103">
    <property type="entry name" value="Stealth_CR4"/>
    <property type="match status" value="1"/>
</dbReference>
<dbReference type="InterPro" id="IPR002048">
    <property type="entry name" value="EF_hand_dom"/>
</dbReference>
<dbReference type="Pfam" id="PF17101">
    <property type="entry name" value="Stealth_CR1"/>
    <property type="match status" value="1"/>
</dbReference>
<keyword evidence="6" id="KW-0472">Membrane</keyword>
<evidence type="ECO:0000313" key="9">
    <source>
        <dbReference type="EMBL" id="CAB3250130.1"/>
    </source>
</evidence>
<dbReference type="InterPro" id="IPR031356">
    <property type="entry name" value="Stealth_CR4"/>
</dbReference>
<sequence length="1208" mass="139188">MLKSAVCKLIQRQTYTCLSHKYGIYFAYTGLVVVLYSMFHFGEELLEWSQHKYDITFSAYHDNIASRSFQHKLCSQFPIDVVYTWVNGSDPELIAQLNSLKLDIGFNSSKSKNNKTDYSCNLKNCVQLPLVILKSKAPKELYDKDDKIASIFDFKIAKDVVGTTAVNASVIRYKDLKSAKSAHTANGTTFLFYVTTDQTAQYSMKLNKSLLIESIPNKIKSVDELQKLLPDKIKEKLDWMYLDVGKNLAFLWLQDSELVDDIANDKSNSTLKTGIKIDGESVKVHECYLVGLTQSATGDDEVSRSRFEDNEELRYSLRSVEKYAPWVRHIYIVTNGQIPYWLNMDSKRITVVTHEEIFVNKSHLPTFSSPAIEAHIHRIPGLAERFIYFNDDVMFGREVWPEDFYTETAGHKIYLAWVVPNCADGCSPSWITDGYCDSACNVSECNWDGGDCTGDNIKMGVGMNSNFGNQPWSSSISSYCKPGCSNNWIADKFCDQACNVEECGFDAGDCGISSFSKVFKLTSNLKNGSAYNLPWGKYLTYIDLTKTFSKVTAASYEQTDNLRTAAVSNKFHVLTILFAQNGNETTVNFNVTGLSAQNLTKGDNETHQEVQFTFSVSAFPSSNETNTTLSPHEDEIEPTETTIQIDEESYDPVFIAVPDDKKAPKINEHQPVKLPEMHFDVELVNKSKLPQKIQSDLENLKGDLEDGYLTETGYLKSVYELLRPFFDVLDKIHLESDQTPIMKNSIISKQDSKELFHARGDPGEIIVNQSTHPPHLFRKENLAFLEQKSSSENRSLQHNNEDKVNTRKLLSLDTAWTNDDTGFLPWEKDPALTDFVNRLVENQQRNQEYSTNFKHRKLLDTFGESLRFVSGLYNRRFGFKQRKVPAHMPHFIHKSIMTELQSYYPAEYDQTSSHRLRHPQDMQFAFSYFYYVMSEEKPINYSEIFDRLDTDESGVLSDRELRLLATQLYELPLTLQELTGLESYIKDCAWELYGTGTKNDSKSDNSTTQSYTQPLDDIEEWATTEKYYDKSMPLVTKEIILNCKPLLELFNKTFGGEKLFKHQIMEHGDVAFKMIRSNVSTVVGQLDDIRKNPKKFICLNDNIDHNLEQASTVKAVVRDFYETLFPSQSQFELPHEYRNRFSNLRELRSWQEEHRRTLQMMHGVLAFLIFCVIVSFFWDQIYKVWRKYRPLIRRRRFPWFRGRVRNPV</sequence>
<dbReference type="Gene3D" id="3.30.300.320">
    <property type="match status" value="1"/>
</dbReference>
<dbReference type="GO" id="GO:0005509">
    <property type="term" value="F:calcium ion binding"/>
    <property type="evidence" value="ECO:0007669"/>
    <property type="project" value="InterPro"/>
</dbReference>
<keyword evidence="6" id="KW-0812">Transmembrane</keyword>
<dbReference type="InterPro" id="IPR010506">
    <property type="entry name" value="DMAP1-bd"/>
</dbReference>
<feature type="domain" description="LNR" evidence="8">
    <location>
        <begin position="480"/>
        <end position="510"/>
    </location>
</feature>
<dbReference type="InterPro" id="IPR031357">
    <property type="entry name" value="Stealth_CR3"/>
</dbReference>
<dbReference type="GO" id="GO:0003976">
    <property type="term" value="F:UDP-N-acetylglucosamine-lysosomal-enzyme N-acetylglucosaminephosphotransferase activity"/>
    <property type="evidence" value="ECO:0007669"/>
    <property type="project" value="TreeGrafter"/>
</dbReference>
<protein>
    <submittedName>
        <fullName evidence="9">N-acetylglucosamine-1-phosphotransferase subunits alpha/beta</fullName>
    </submittedName>
</protein>
<dbReference type="InterPro" id="IPR021520">
    <property type="entry name" value="Stealth_CR2"/>
</dbReference>
<evidence type="ECO:0000256" key="6">
    <source>
        <dbReference type="SAM" id="Phobius"/>
    </source>
</evidence>
<gene>
    <name evidence="9" type="primary">Gnptab</name>
</gene>
<evidence type="ECO:0000256" key="2">
    <source>
        <dbReference type="ARBA" id="ARBA00022679"/>
    </source>
</evidence>
<dbReference type="InterPro" id="IPR031358">
    <property type="entry name" value="Stealth_CR1"/>
</dbReference>
<keyword evidence="6" id="KW-1133">Transmembrane helix</keyword>
<evidence type="ECO:0000256" key="5">
    <source>
        <dbReference type="ARBA" id="ARBA00023180"/>
    </source>
</evidence>
<keyword evidence="2 9" id="KW-0808">Transferase</keyword>
<dbReference type="AlphaFoldDB" id="A0A6F9DEF5"/>
<name>A0A6F9DEF5_9ASCI</name>
<evidence type="ECO:0000256" key="4">
    <source>
        <dbReference type="ARBA" id="ARBA00023157"/>
    </source>
</evidence>
<dbReference type="GO" id="GO:0016256">
    <property type="term" value="P:N-glycan processing to lysosome"/>
    <property type="evidence" value="ECO:0007669"/>
    <property type="project" value="TreeGrafter"/>
</dbReference>
<organism evidence="9">
    <name type="scientific">Phallusia mammillata</name>
    <dbReference type="NCBI Taxonomy" id="59560"/>
    <lineage>
        <taxon>Eukaryota</taxon>
        <taxon>Metazoa</taxon>
        <taxon>Chordata</taxon>
        <taxon>Tunicata</taxon>
        <taxon>Ascidiacea</taxon>
        <taxon>Phlebobranchia</taxon>
        <taxon>Ascidiidae</taxon>
        <taxon>Phallusia</taxon>
    </lineage>
</organism>
<dbReference type="PROSITE" id="PS00018">
    <property type="entry name" value="EF_HAND_1"/>
    <property type="match status" value="1"/>
</dbReference>
<dbReference type="PANTHER" id="PTHR24045">
    <property type="match status" value="1"/>
</dbReference>
<dbReference type="PANTHER" id="PTHR24045:SF0">
    <property type="entry name" value="N-ACETYLGLUCOSAMINE-1-PHOSPHOTRANSFERASE SUBUNITS ALPHA_BETA"/>
    <property type="match status" value="1"/>
</dbReference>
<dbReference type="Pfam" id="PF17102">
    <property type="entry name" value="Stealth_CR3"/>
    <property type="match status" value="1"/>
</dbReference>
<accession>A0A6F9DEF5</accession>
<dbReference type="InterPro" id="IPR047141">
    <property type="entry name" value="Stealth"/>
</dbReference>
<comment type="similarity">
    <text evidence="1">Belongs to the stealth family.</text>
</comment>
<feature type="transmembrane region" description="Helical" evidence="6">
    <location>
        <begin position="22"/>
        <end position="42"/>
    </location>
</feature>
<proteinExistence type="evidence at transcript level"/>
<keyword evidence="3" id="KW-0677">Repeat</keyword>
<reference evidence="9" key="1">
    <citation type="submission" date="2020-04" db="EMBL/GenBank/DDBJ databases">
        <authorList>
            <person name="Neveu A P."/>
        </authorList>
    </citation>
    <scope>NUCLEOTIDE SEQUENCE</scope>
    <source>
        <tissue evidence="9">Whole embryo</tissue>
    </source>
</reference>
<keyword evidence="5" id="KW-0325">Glycoprotein</keyword>
<dbReference type="GO" id="GO:0046835">
    <property type="term" value="P:carbohydrate phosphorylation"/>
    <property type="evidence" value="ECO:0007669"/>
    <property type="project" value="TreeGrafter"/>
</dbReference>
<dbReference type="Pfam" id="PF11380">
    <property type="entry name" value="Stealth_CR2"/>
    <property type="match status" value="1"/>
</dbReference>
<dbReference type="Pfam" id="PF06464">
    <property type="entry name" value="DMAP_binding"/>
    <property type="match status" value="1"/>
</dbReference>
<dbReference type="GO" id="GO:0005794">
    <property type="term" value="C:Golgi apparatus"/>
    <property type="evidence" value="ECO:0007669"/>
    <property type="project" value="TreeGrafter"/>
</dbReference>
<evidence type="ECO:0000259" key="7">
    <source>
        <dbReference type="PROSITE" id="PS50222"/>
    </source>
</evidence>
<feature type="domain" description="EF-hand" evidence="7">
    <location>
        <begin position="936"/>
        <end position="971"/>
    </location>
</feature>
<keyword evidence="4" id="KW-1015">Disulfide bond</keyword>
<dbReference type="Pfam" id="PF00066">
    <property type="entry name" value="Notch"/>
    <property type="match status" value="2"/>
</dbReference>
<dbReference type="EMBL" id="LR785514">
    <property type="protein sequence ID" value="CAB3250130.1"/>
    <property type="molecule type" value="mRNA"/>
</dbReference>
<dbReference type="InterPro" id="IPR018247">
    <property type="entry name" value="EF_Hand_1_Ca_BS"/>
</dbReference>
<evidence type="ECO:0000259" key="8">
    <source>
        <dbReference type="PROSITE" id="PS50258"/>
    </source>
</evidence>
<evidence type="ECO:0000256" key="1">
    <source>
        <dbReference type="ARBA" id="ARBA00007583"/>
    </source>
</evidence>
<dbReference type="PROSITE" id="PS50222">
    <property type="entry name" value="EF_HAND_2"/>
    <property type="match status" value="1"/>
</dbReference>
<dbReference type="InterPro" id="IPR000800">
    <property type="entry name" value="Notch_dom"/>
</dbReference>
<evidence type="ECO:0000256" key="3">
    <source>
        <dbReference type="ARBA" id="ARBA00022737"/>
    </source>
</evidence>
<dbReference type="PROSITE" id="PS50258">
    <property type="entry name" value="LNR"/>
    <property type="match status" value="1"/>
</dbReference>